<organism evidence="1 2">
    <name type="scientific">Araneus ventricosus</name>
    <name type="common">Orbweaver spider</name>
    <name type="synonym">Epeira ventricosa</name>
    <dbReference type="NCBI Taxonomy" id="182803"/>
    <lineage>
        <taxon>Eukaryota</taxon>
        <taxon>Metazoa</taxon>
        <taxon>Ecdysozoa</taxon>
        <taxon>Arthropoda</taxon>
        <taxon>Chelicerata</taxon>
        <taxon>Arachnida</taxon>
        <taxon>Araneae</taxon>
        <taxon>Araneomorphae</taxon>
        <taxon>Entelegynae</taxon>
        <taxon>Araneoidea</taxon>
        <taxon>Araneidae</taxon>
        <taxon>Araneus</taxon>
    </lineage>
</organism>
<name>A0A4Y2DQU1_ARAVE</name>
<proteinExistence type="predicted"/>
<protein>
    <submittedName>
        <fullName evidence="1">Uncharacterized protein</fullName>
    </submittedName>
</protein>
<dbReference type="EMBL" id="BGPR01000399">
    <property type="protein sequence ID" value="GBM18178.1"/>
    <property type="molecule type" value="Genomic_DNA"/>
</dbReference>
<evidence type="ECO:0000313" key="1">
    <source>
        <dbReference type="EMBL" id="GBM18178.1"/>
    </source>
</evidence>
<comment type="caution">
    <text evidence="1">The sequence shown here is derived from an EMBL/GenBank/DDBJ whole genome shotgun (WGS) entry which is preliminary data.</text>
</comment>
<keyword evidence="2" id="KW-1185">Reference proteome</keyword>
<accession>A0A4Y2DQU1</accession>
<evidence type="ECO:0000313" key="2">
    <source>
        <dbReference type="Proteomes" id="UP000499080"/>
    </source>
</evidence>
<gene>
    <name evidence="1" type="ORF">AVEN_151719_1</name>
</gene>
<sequence length="93" mass="10525">MFISGDLGGQWKCLKSEECSWSHLVATLYAWGVALSCWNCPNPSECRMDMNECRSSCRILKYLSPVRVVSRRIRGPISRQLHTSHAITEAPPD</sequence>
<reference evidence="1 2" key="1">
    <citation type="journal article" date="2019" name="Sci. Rep.">
        <title>Orb-weaving spider Araneus ventricosus genome elucidates the spidroin gene catalogue.</title>
        <authorList>
            <person name="Kono N."/>
            <person name="Nakamura H."/>
            <person name="Ohtoshi R."/>
            <person name="Moran D.A.P."/>
            <person name="Shinohara A."/>
            <person name="Yoshida Y."/>
            <person name="Fujiwara M."/>
            <person name="Mori M."/>
            <person name="Tomita M."/>
            <person name="Arakawa K."/>
        </authorList>
    </citation>
    <scope>NUCLEOTIDE SEQUENCE [LARGE SCALE GENOMIC DNA]</scope>
</reference>
<dbReference type="Proteomes" id="UP000499080">
    <property type="component" value="Unassembled WGS sequence"/>
</dbReference>
<dbReference type="AlphaFoldDB" id="A0A4Y2DQU1"/>